<gene>
    <name evidence="1" type="ORF">DFH08DRAFT_978748</name>
</gene>
<protein>
    <submittedName>
        <fullName evidence="1">Uncharacterized protein</fullName>
    </submittedName>
</protein>
<proteinExistence type="predicted"/>
<name>A0AAD7E774_9AGAR</name>
<comment type="caution">
    <text evidence="1">The sequence shown here is derived from an EMBL/GenBank/DDBJ whole genome shotgun (WGS) entry which is preliminary data.</text>
</comment>
<evidence type="ECO:0000313" key="2">
    <source>
        <dbReference type="Proteomes" id="UP001218218"/>
    </source>
</evidence>
<sequence length="306" mass="33960">MDCTASRRFTATNVSWPSSRFFIPNSGLTDFLLNNIWLKVCLLIPQIFTDAYVADTVWFLTTPQREELCCRVRELVHHVMYAAKIRQNELRVSYTIPAIPSEAAWMFHVLQVILVVVGFDTETNCPSKVDRSPVSAESEGTAAQSQATFFLDGALSTFCERMKASEAVFDYPEYDPSHWVSNNFAYRSRPTSFLPIPVDDSLADSFEYNEAIAQWRECGMEAPATGVSDAAAKAAGLAATVNIVHCLLKQGPTHHSVRVLASQISGEGMPGAIDIDFFVKEEERARSELSHSLLPELVTLPPSSEE</sequence>
<dbReference type="AlphaFoldDB" id="A0AAD7E774"/>
<organism evidence="1 2">
    <name type="scientific">Mycena albidolilacea</name>
    <dbReference type="NCBI Taxonomy" id="1033008"/>
    <lineage>
        <taxon>Eukaryota</taxon>
        <taxon>Fungi</taxon>
        <taxon>Dikarya</taxon>
        <taxon>Basidiomycota</taxon>
        <taxon>Agaricomycotina</taxon>
        <taxon>Agaricomycetes</taxon>
        <taxon>Agaricomycetidae</taxon>
        <taxon>Agaricales</taxon>
        <taxon>Marasmiineae</taxon>
        <taxon>Mycenaceae</taxon>
        <taxon>Mycena</taxon>
    </lineage>
</organism>
<evidence type="ECO:0000313" key="1">
    <source>
        <dbReference type="EMBL" id="KAJ7301429.1"/>
    </source>
</evidence>
<dbReference type="Proteomes" id="UP001218218">
    <property type="component" value="Unassembled WGS sequence"/>
</dbReference>
<dbReference type="EMBL" id="JARIHO010000135">
    <property type="protein sequence ID" value="KAJ7301429.1"/>
    <property type="molecule type" value="Genomic_DNA"/>
</dbReference>
<reference evidence="1" key="1">
    <citation type="submission" date="2023-03" db="EMBL/GenBank/DDBJ databases">
        <title>Massive genome expansion in bonnet fungi (Mycena s.s.) driven by repeated elements and novel gene families across ecological guilds.</title>
        <authorList>
            <consortium name="Lawrence Berkeley National Laboratory"/>
            <person name="Harder C.B."/>
            <person name="Miyauchi S."/>
            <person name="Viragh M."/>
            <person name="Kuo A."/>
            <person name="Thoen E."/>
            <person name="Andreopoulos B."/>
            <person name="Lu D."/>
            <person name="Skrede I."/>
            <person name="Drula E."/>
            <person name="Henrissat B."/>
            <person name="Morin E."/>
            <person name="Kohler A."/>
            <person name="Barry K."/>
            <person name="LaButti K."/>
            <person name="Morin E."/>
            <person name="Salamov A."/>
            <person name="Lipzen A."/>
            <person name="Mereny Z."/>
            <person name="Hegedus B."/>
            <person name="Baldrian P."/>
            <person name="Stursova M."/>
            <person name="Weitz H."/>
            <person name="Taylor A."/>
            <person name="Grigoriev I.V."/>
            <person name="Nagy L.G."/>
            <person name="Martin F."/>
            <person name="Kauserud H."/>
        </authorList>
    </citation>
    <scope>NUCLEOTIDE SEQUENCE</scope>
    <source>
        <strain evidence="1">CBHHK002</strain>
    </source>
</reference>
<accession>A0AAD7E774</accession>
<keyword evidence="2" id="KW-1185">Reference proteome</keyword>